<dbReference type="Proteomes" id="UP000070505">
    <property type="component" value="Unassembled WGS sequence"/>
</dbReference>
<keyword evidence="3" id="KW-0732">Signal</keyword>
<dbReference type="SUPFAM" id="SSF53822">
    <property type="entry name" value="Periplasmic binding protein-like I"/>
    <property type="match status" value="1"/>
</dbReference>
<evidence type="ECO:0000313" key="6">
    <source>
        <dbReference type="Proteomes" id="UP000070505"/>
    </source>
</evidence>
<dbReference type="InterPro" id="IPR028082">
    <property type="entry name" value="Peripla_BP_I"/>
</dbReference>
<proteinExistence type="inferred from homology"/>
<evidence type="ECO:0000313" key="5">
    <source>
        <dbReference type="EMBL" id="KXI15584.1"/>
    </source>
</evidence>
<dbReference type="InterPro" id="IPR025997">
    <property type="entry name" value="SBP_2_dom"/>
</dbReference>
<evidence type="ECO:0000256" key="2">
    <source>
        <dbReference type="ARBA" id="ARBA00007639"/>
    </source>
</evidence>
<dbReference type="GO" id="GO:0030246">
    <property type="term" value="F:carbohydrate binding"/>
    <property type="evidence" value="ECO:0007669"/>
    <property type="project" value="UniProtKB-ARBA"/>
</dbReference>
<organism evidence="5 6">
    <name type="scientific">Gardnerella vaginalis</name>
    <dbReference type="NCBI Taxonomy" id="2702"/>
    <lineage>
        <taxon>Bacteria</taxon>
        <taxon>Bacillati</taxon>
        <taxon>Actinomycetota</taxon>
        <taxon>Actinomycetes</taxon>
        <taxon>Bifidobacteriales</taxon>
        <taxon>Bifidobacteriaceae</taxon>
        <taxon>Gardnerella</taxon>
    </lineage>
</organism>
<dbReference type="Pfam" id="PF13407">
    <property type="entry name" value="Peripla_BP_4"/>
    <property type="match status" value="1"/>
</dbReference>
<evidence type="ECO:0000256" key="1">
    <source>
        <dbReference type="ARBA" id="ARBA00004196"/>
    </source>
</evidence>
<comment type="subcellular location">
    <subcellularLocation>
        <location evidence="1">Cell envelope</location>
    </subcellularLocation>
</comment>
<gene>
    <name evidence="5" type="ORF">HMPREF3230_01318</name>
</gene>
<comment type="similarity">
    <text evidence="2">Belongs to the bacterial solute-binding protein 2 family.</text>
</comment>
<dbReference type="GO" id="GO:0030313">
    <property type="term" value="C:cell envelope"/>
    <property type="evidence" value="ECO:0007669"/>
    <property type="project" value="UniProtKB-SubCell"/>
</dbReference>
<evidence type="ECO:0000256" key="3">
    <source>
        <dbReference type="ARBA" id="ARBA00022729"/>
    </source>
</evidence>
<dbReference type="PROSITE" id="PS51257">
    <property type="entry name" value="PROKAR_LIPOPROTEIN"/>
    <property type="match status" value="1"/>
</dbReference>
<reference evidence="6" key="1">
    <citation type="submission" date="2016-02" db="EMBL/GenBank/DDBJ databases">
        <authorList>
            <person name="Mitreva M."/>
            <person name="Pepin K.H."/>
            <person name="Mihindukulasuriya K.A."/>
            <person name="Fulton R."/>
            <person name="Fronick C."/>
            <person name="O'Laughlin M."/>
            <person name="Miner T."/>
            <person name="Herter B."/>
            <person name="Rosa B.A."/>
            <person name="Cordes M."/>
            <person name="Tomlinson C."/>
            <person name="Wollam A."/>
            <person name="Palsikar V.B."/>
            <person name="Mardis E.R."/>
            <person name="Wilson R.K."/>
        </authorList>
    </citation>
    <scope>NUCLEOTIDE SEQUENCE [LARGE SCALE GENOMIC DNA]</scope>
    <source>
        <strain evidence="6">CMW7778B</strain>
    </source>
</reference>
<dbReference type="Gene3D" id="3.40.50.2300">
    <property type="match status" value="2"/>
</dbReference>
<protein>
    <submittedName>
        <fullName evidence="5">Putative D-ribose-binding periplasmic protein</fullName>
    </submittedName>
</protein>
<evidence type="ECO:0000259" key="4">
    <source>
        <dbReference type="Pfam" id="PF13407"/>
    </source>
</evidence>
<dbReference type="AlphaFoldDB" id="A0A135Z1Q8"/>
<feature type="domain" description="Periplasmic binding protein" evidence="4">
    <location>
        <begin position="44"/>
        <end position="297"/>
    </location>
</feature>
<dbReference type="PANTHER" id="PTHR46847:SF1">
    <property type="entry name" value="D-ALLOSE-BINDING PERIPLASMIC PROTEIN-RELATED"/>
    <property type="match status" value="1"/>
</dbReference>
<dbReference type="CDD" id="cd06323">
    <property type="entry name" value="PBP1_ribose_binding"/>
    <property type="match status" value="1"/>
</dbReference>
<dbReference type="PANTHER" id="PTHR46847">
    <property type="entry name" value="D-ALLOSE-BINDING PERIPLASMIC PROTEIN-RELATED"/>
    <property type="match status" value="1"/>
</dbReference>
<dbReference type="EMBL" id="LSRC01000061">
    <property type="protein sequence ID" value="KXI15584.1"/>
    <property type="molecule type" value="Genomic_DNA"/>
</dbReference>
<accession>A0A135Z1Q8</accession>
<sequence>MIKGDMMNNQTLHRSIKLVCAAMAAGALVLGMSACGNSNSSDKVALLVSTLNNPFFVDLRDGAQAEAKKLGVELQVSDAQNDSSKQQDQAQNAQSQGAKAVIINPVDSDAAAPSVSPLLSANLPVISVDRSVTGVEVTSHIASDNVAGGAQAADALAKSMGEKGEVLILQGIPGAASTRDRGKGFKDCIKKYSGIKVVAEQTANFDRAEALNVATNLLQSHPNATGIYAENDEMALGAIQALGAKAGKDVKIVGFDGTADGMKAIKAGTMAGTIAQQPKELGRAAVEAAVKAIKGEKVSKTEPITVKTVDATNVSDFE</sequence>
<name>A0A135Z1Q8_GARVA</name>
<comment type="caution">
    <text evidence="5">The sequence shown here is derived from an EMBL/GenBank/DDBJ whole genome shotgun (WGS) entry which is preliminary data.</text>
</comment>
<dbReference type="PATRIC" id="fig|2702.101.peg.1302"/>